<dbReference type="EMBL" id="KN838120">
    <property type="protein sequence ID" value="KIJ22544.1"/>
    <property type="molecule type" value="Genomic_DNA"/>
</dbReference>
<keyword evidence="2" id="KW-1185">Reference proteome</keyword>
<sequence>MRLHGTPGIMGDIEAILDTKSETMEMCDLKEHIFASLLAEFTGETFQMLELIDAPFAFTQALLSSLITSLQQGFLV</sequence>
<protein>
    <submittedName>
        <fullName evidence="1">Uncharacterized protein</fullName>
    </submittedName>
</protein>
<dbReference type="AlphaFoldDB" id="A0A0C9TL07"/>
<gene>
    <name evidence="1" type="ORF">M422DRAFT_276996</name>
</gene>
<dbReference type="HOGENOM" id="CLU_2656045_0_0_1"/>
<proteinExistence type="predicted"/>
<accession>A0A0C9TL07</accession>
<evidence type="ECO:0000313" key="2">
    <source>
        <dbReference type="Proteomes" id="UP000054279"/>
    </source>
</evidence>
<reference evidence="1 2" key="1">
    <citation type="submission" date="2014-06" db="EMBL/GenBank/DDBJ databases">
        <title>Evolutionary Origins and Diversification of the Mycorrhizal Mutualists.</title>
        <authorList>
            <consortium name="DOE Joint Genome Institute"/>
            <consortium name="Mycorrhizal Genomics Consortium"/>
            <person name="Kohler A."/>
            <person name="Kuo A."/>
            <person name="Nagy L.G."/>
            <person name="Floudas D."/>
            <person name="Copeland A."/>
            <person name="Barry K.W."/>
            <person name="Cichocki N."/>
            <person name="Veneault-Fourrey C."/>
            <person name="LaButti K."/>
            <person name="Lindquist E.A."/>
            <person name="Lipzen A."/>
            <person name="Lundell T."/>
            <person name="Morin E."/>
            <person name="Murat C."/>
            <person name="Riley R."/>
            <person name="Ohm R."/>
            <person name="Sun H."/>
            <person name="Tunlid A."/>
            <person name="Henrissat B."/>
            <person name="Grigoriev I.V."/>
            <person name="Hibbett D.S."/>
            <person name="Martin F."/>
        </authorList>
    </citation>
    <scope>NUCLEOTIDE SEQUENCE [LARGE SCALE GENOMIC DNA]</scope>
    <source>
        <strain evidence="1 2">SS14</strain>
    </source>
</reference>
<name>A0A0C9TL07_SPHS4</name>
<organism evidence="1 2">
    <name type="scientific">Sphaerobolus stellatus (strain SS14)</name>
    <dbReference type="NCBI Taxonomy" id="990650"/>
    <lineage>
        <taxon>Eukaryota</taxon>
        <taxon>Fungi</taxon>
        <taxon>Dikarya</taxon>
        <taxon>Basidiomycota</taxon>
        <taxon>Agaricomycotina</taxon>
        <taxon>Agaricomycetes</taxon>
        <taxon>Phallomycetidae</taxon>
        <taxon>Geastrales</taxon>
        <taxon>Sphaerobolaceae</taxon>
        <taxon>Sphaerobolus</taxon>
    </lineage>
</organism>
<evidence type="ECO:0000313" key="1">
    <source>
        <dbReference type="EMBL" id="KIJ22544.1"/>
    </source>
</evidence>
<dbReference type="Proteomes" id="UP000054279">
    <property type="component" value="Unassembled WGS sequence"/>
</dbReference>